<evidence type="ECO:0000313" key="1">
    <source>
        <dbReference type="EMBL" id="SEJ66330.1"/>
    </source>
</evidence>
<keyword evidence="2" id="KW-1185">Reference proteome</keyword>
<proteinExistence type="predicted"/>
<name>A0A1H7AWS2_9DEIO</name>
<dbReference type="AlphaFoldDB" id="A0A1H7AWS2"/>
<dbReference type="STRING" id="856736.SAMN04488058_11360"/>
<reference evidence="2" key="1">
    <citation type="submission" date="2016-10" db="EMBL/GenBank/DDBJ databases">
        <authorList>
            <person name="Varghese N."/>
            <person name="Submissions S."/>
        </authorList>
    </citation>
    <scope>NUCLEOTIDE SEQUENCE [LARGE SCALE GENOMIC DNA]</scope>
    <source>
        <strain evidence="2">CGMCC 1.10218</strain>
    </source>
</reference>
<dbReference type="EMBL" id="FNZA01000013">
    <property type="protein sequence ID" value="SEJ66330.1"/>
    <property type="molecule type" value="Genomic_DNA"/>
</dbReference>
<dbReference type="Proteomes" id="UP000199223">
    <property type="component" value="Unassembled WGS sequence"/>
</dbReference>
<evidence type="ECO:0000313" key="2">
    <source>
        <dbReference type="Proteomes" id="UP000199223"/>
    </source>
</evidence>
<organism evidence="1 2">
    <name type="scientific">Deinococcus reticulitermitis</name>
    <dbReference type="NCBI Taxonomy" id="856736"/>
    <lineage>
        <taxon>Bacteria</taxon>
        <taxon>Thermotogati</taxon>
        <taxon>Deinococcota</taxon>
        <taxon>Deinococci</taxon>
        <taxon>Deinococcales</taxon>
        <taxon>Deinococcaceae</taxon>
        <taxon>Deinococcus</taxon>
    </lineage>
</organism>
<gene>
    <name evidence="1" type="ORF">SAMN04488058_11360</name>
</gene>
<accession>A0A1H7AWS2</accession>
<sequence length="67" mass="7505">MHTVTCTWTPPLPTRVAVREGGRVWTVTSTQLERVLGPAALARLRLRGTLTLTLFDDEWQALTGERT</sequence>
<protein>
    <submittedName>
        <fullName evidence="1">Uncharacterized protein</fullName>
    </submittedName>
</protein>
<dbReference type="RefSeq" id="WP_092265079.1">
    <property type="nucleotide sequence ID" value="NZ_FNZA01000013.1"/>
</dbReference>